<dbReference type="GO" id="GO:0009011">
    <property type="term" value="F:alpha-1,4-glucan glucosyltransferase (ADP-glucose donor) activity"/>
    <property type="evidence" value="ECO:0007669"/>
    <property type="project" value="UniProtKB-UniRule"/>
</dbReference>
<reference evidence="10 11" key="1">
    <citation type="journal article" date="2016" name="Front. Microbiol.">
        <title>Microevolution Analysis of Bacillus coahuilensis Unveils Differences in Phosphorus Acquisition Strategies and Their Regulation.</title>
        <authorList>
            <person name="Gomez-Lunar Z."/>
            <person name="Hernandez-Gonzalez I."/>
            <person name="Rodriguez-Torres M.D."/>
            <person name="Souza V."/>
            <person name="Olmedo-Alvarez G."/>
        </authorList>
    </citation>
    <scope>NUCLEOTIDE SEQUENCE [LARGE SCALE GENOMIC DNA]</scope>
    <source>
        <strain evidence="11">p1.1.43</strain>
    </source>
</reference>
<comment type="caution">
    <text evidence="10">The sequence shown here is derived from an EMBL/GenBank/DDBJ whole genome shotgun (WGS) entry which is preliminary data.</text>
</comment>
<evidence type="ECO:0000256" key="2">
    <source>
        <dbReference type="ARBA" id="ARBA00002764"/>
    </source>
</evidence>
<comment type="function">
    <text evidence="2 7">Synthesizes alpha-1,4-glucan chains using ADP-glucose.</text>
</comment>
<dbReference type="InterPro" id="IPR001296">
    <property type="entry name" value="Glyco_trans_1"/>
</dbReference>
<sequence length="483" mass="56063">MKVLFVVSESVPFAKSGGLGDVAGALPKEIIKLGTDIRVMMPKYGIISEHVRSQMSKVAEYEVQVGWRKQYCGIEVCNHEGVLYYFVDNIYYFNRDSMYGHYDDGERFAFFTRAVLESFPHLDFYPDLVHCHDWHTAMVPFLLRTEYIHKPNYHFIKSLFTIHNLHFQGIFPKQVLSELLMVPQWFYTHEHLEFYGNMNFMKGALLASDYITTVSPTYRNEIMHPYFGEKLEGVLSTRKSDIVGILNGIDEDVYNPAIDENIHPYSPSKLAGKTENKRKLQEELGLEVNAERPIISMVTRLTKQKGLELIQHVLEELLWTEDFQFVLLGTGEYEFENFFRHVSYKYGNRVSATIGFDEAFAHRIYAGSDIFLMPSKFEPCGLGQMIAMKYGTVPVVRETGGLNDTVFSYDESTGDGNGFTFKNFNAHDMMHTVKRALAYYPQKEVWDKLIYRGMVKDFSWAQSAYRYNQLYEELRSRSETHVF</sequence>
<evidence type="ECO:0000256" key="5">
    <source>
        <dbReference type="ARBA" id="ARBA00022679"/>
    </source>
</evidence>
<protein>
    <recommendedName>
        <fullName evidence="7">Glycogen synthase</fullName>
        <ecNumber evidence="7">2.4.1.21</ecNumber>
    </recommendedName>
    <alternativeName>
        <fullName evidence="7">Starch [bacterial glycogen] synthase</fullName>
    </alternativeName>
</protein>
<dbReference type="PATRIC" id="fig|1150625.3.peg.2587"/>
<evidence type="ECO:0000256" key="4">
    <source>
        <dbReference type="ARBA" id="ARBA00022676"/>
    </source>
</evidence>
<keyword evidence="4 7" id="KW-0328">Glycosyltransferase</keyword>
<evidence type="ECO:0000313" key="10">
    <source>
        <dbReference type="EMBL" id="KUP05453.1"/>
    </source>
</evidence>
<dbReference type="PANTHER" id="PTHR45825">
    <property type="entry name" value="GRANULE-BOUND STARCH SYNTHASE 1, CHLOROPLASTIC/AMYLOPLASTIC"/>
    <property type="match status" value="1"/>
</dbReference>
<dbReference type="NCBIfam" id="TIGR02095">
    <property type="entry name" value="glgA"/>
    <property type="match status" value="1"/>
</dbReference>
<dbReference type="OrthoDB" id="9808590at2"/>
<dbReference type="Gene3D" id="3.40.50.2000">
    <property type="entry name" value="Glycogen Phosphorylase B"/>
    <property type="match status" value="2"/>
</dbReference>
<organism evidence="10 11">
    <name type="scientific">Bacillus coahuilensis p1.1.43</name>
    <dbReference type="NCBI Taxonomy" id="1150625"/>
    <lineage>
        <taxon>Bacteria</taxon>
        <taxon>Bacillati</taxon>
        <taxon>Bacillota</taxon>
        <taxon>Bacilli</taxon>
        <taxon>Bacillales</taxon>
        <taxon>Bacillaceae</taxon>
        <taxon>Bacillus</taxon>
    </lineage>
</organism>
<comment type="similarity">
    <text evidence="3 7">Belongs to the glycosyltransferase 1 family. Bacterial/plant glycogen synthase subfamily.</text>
</comment>
<evidence type="ECO:0000256" key="6">
    <source>
        <dbReference type="ARBA" id="ARBA00023056"/>
    </source>
</evidence>
<evidence type="ECO:0000256" key="1">
    <source>
        <dbReference type="ARBA" id="ARBA00001478"/>
    </source>
</evidence>
<dbReference type="Pfam" id="PF00534">
    <property type="entry name" value="Glycos_transf_1"/>
    <property type="match status" value="1"/>
</dbReference>
<dbReference type="CDD" id="cd03791">
    <property type="entry name" value="GT5_Glycogen_synthase_DULL1-like"/>
    <property type="match status" value="1"/>
</dbReference>
<dbReference type="RefSeq" id="WP_059351521.1">
    <property type="nucleotide sequence ID" value="NZ_LDYG01000037.1"/>
</dbReference>
<evidence type="ECO:0000256" key="3">
    <source>
        <dbReference type="ARBA" id="ARBA00010281"/>
    </source>
</evidence>
<dbReference type="Proteomes" id="UP000074108">
    <property type="component" value="Unassembled WGS sequence"/>
</dbReference>
<dbReference type="InterPro" id="IPR013534">
    <property type="entry name" value="Starch_synth_cat_dom"/>
</dbReference>
<feature type="binding site" evidence="7">
    <location>
        <position position="15"/>
    </location>
    <ligand>
        <name>ADP-alpha-D-glucose</name>
        <dbReference type="ChEBI" id="CHEBI:57498"/>
    </ligand>
</feature>
<dbReference type="PANTHER" id="PTHR45825:SF11">
    <property type="entry name" value="ALPHA AMYLASE DOMAIN-CONTAINING PROTEIN"/>
    <property type="match status" value="1"/>
</dbReference>
<dbReference type="SUPFAM" id="SSF53756">
    <property type="entry name" value="UDP-Glycosyltransferase/glycogen phosphorylase"/>
    <property type="match status" value="1"/>
</dbReference>
<keyword evidence="5 7" id="KW-0808">Transferase</keyword>
<comment type="pathway">
    <text evidence="7">Glycan biosynthesis; glycogen biosynthesis.</text>
</comment>
<keyword evidence="6 7" id="KW-0320">Glycogen biosynthesis</keyword>
<dbReference type="EC" id="2.4.1.21" evidence="7"/>
<proteinExistence type="inferred from homology"/>
<evidence type="ECO:0000256" key="7">
    <source>
        <dbReference type="HAMAP-Rule" id="MF_00484"/>
    </source>
</evidence>
<evidence type="ECO:0000313" key="11">
    <source>
        <dbReference type="Proteomes" id="UP000074108"/>
    </source>
</evidence>
<evidence type="ECO:0000259" key="9">
    <source>
        <dbReference type="Pfam" id="PF08323"/>
    </source>
</evidence>
<dbReference type="STRING" id="1150625.Q75_12150"/>
<feature type="domain" description="Glycosyl transferase family 1" evidence="8">
    <location>
        <begin position="288"/>
        <end position="445"/>
    </location>
</feature>
<dbReference type="Pfam" id="PF08323">
    <property type="entry name" value="Glyco_transf_5"/>
    <property type="match status" value="1"/>
</dbReference>
<dbReference type="EMBL" id="LDYG01000037">
    <property type="protein sequence ID" value="KUP05453.1"/>
    <property type="molecule type" value="Genomic_DNA"/>
</dbReference>
<dbReference type="NCBIfam" id="NF001898">
    <property type="entry name" value="PRK00654.1-1"/>
    <property type="match status" value="1"/>
</dbReference>
<dbReference type="UniPathway" id="UPA00164"/>
<accession>A0A147K6K1</accession>
<name>A0A147K6K1_9BACI</name>
<comment type="catalytic activity">
    <reaction evidence="1 7">
        <text>[(1-&gt;4)-alpha-D-glucosyl](n) + ADP-alpha-D-glucose = [(1-&gt;4)-alpha-D-glucosyl](n+1) + ADP + H(+)</text>
        <dbReference type="Rhea" id="RHEA:18189"/>
        <dbReference type="Rhea" id="RHEA-COMP:9584"/>
        <dbReference type="Rhea" id="RHEA-COMP:9587"/>
        <dbReference type="ChEBI" id="CHEBI:15378"/>
        <dbReference type="ChEBI" id="CHEBI:15444"/>
        <dbReference type="ChEBI" id="CHEBI:57498"/>
        <dbReference type="ChEBI" id="CHEBI:456216"/>
        <dbReference type="EC" id="2.4.1.21"/>
    </reaction>
</comment>
<dbReference type="GO" id="GO:0004373">
    <property type="term" value="F:alpha-1,4-glucan glucosyltransferase (UDP-glucose donor) activity"/>
    <property type="evidence" value="ECO:0007669"/>
    <property type="project" value="InterPro"/>
</dbReference>
<evidence type="ECO:0000259" key="8">
    <source>
        <dbReference type="Pfam" id="PF00534"/>
    </source>
</evidence>
<gene>
    <name evidence="7" type="primary">glgA</name>
    <name evidence="10" type="ORF">Q75_12150</name>
</gene>
<dbReference type="GO" id="GO:0005978">
    <property type="term" value="P:glycogen biosynthetic process"/>
    <property type="evidence" value="ECO:0007669"/>
    <property type="project" value="UniProtKB-UniRule"/>
</dbReference>
<dbReference type="HAMAP" id="MF_00484">
    <property type="entry name" value="Glycogen_synth"/>
    <property type="match status" value="1"/>
</dbReference>
<dbReference type="NCBIfam" id="NF001899">
    <property type="entry name" value="PRK00654.1-2"/>
    <property type="match status" value="1"/>
</dbReference>
<dbReference type="InterPro" id="IPR011835">
    <property type="entry name" value="GS/SS"/>
</dbReference>
<keyword evidence="11" id="KW-1185">Reference proteome</keyword>
<feature type="domain" description="Starch synthase catalytic" evidence="9">
    <location>
        <begin position="2"/>
        <end position="236"/>
    </location>
</feature>
<dbReference type="AlphaFoldDB" id="A0A147K6K1"/>